<accession>A0ABW3TRP5</accession>
<keyword evidence="1" id="KW-0433">Leucine-rich repeat</keyword>
<evidence type="ECO:0000256" key="1">
    <source>
        <dbReference type="ARBA" id="ARBA00022614"/>
    </source>
</evidence>
<dbReference type="EMBL" id="JBHTLY010000003">
    <property type="protein sequence ID" value="MFD1202077.1"/>
    <property type="molecule type" value="Genomic_DNA"/>
</dbReference>
<feature type="chain" id="PRO_5045300212" evidence="4">
    <location>
        <begin position="39"/>
        <end position="407"/>
    </location>
</feature>
<comment type="caution">
    <text evidence="5">The sequence shown here is derived from an EMBL/GenBank/DDBJ whole genome shotgun (WGS) entry which is preliminary data.</text>
</comment>
<dbReference type="InterPro" id="IPR006311">
    <property type="entry name" value="TAT_signal"/>
</dbReference>
<feature type="signal peptide" evidence="4">
    <location>
        <begin position="1"/>
        <end position="38"/>
    </location>
</feature>
<evidence type="ECO:0000313" key="6">
    <source>
        <dbReference type="Proteomes" id="UP001597181"/>
    </source>
</evidence>
<keyword evidence="6" id="KW-1185">Reference proteome</keyword>
<keyword evidence="3" id="KW-1133">Transmembrane helix</keyword>
<dbReference type="PROSITE" id="PS51450">
    <property type="entry name" value="LRR"/>
    <property type="match status" value="5"/>
</dbReference>
<evidence type="ECO:0000256" key="2">
    <source>
        <dbReference type="ARBA" id="ARBA00022737"/>
    </source>
</evidence>
<dbReference type="Proteomes" id="UP001597181">
    <property type="component" value="Unassembled WGS sequence"/>
</dbReference>
<evidence type="ECO:0000256" key="3">
    <source>
        <dbReference type="SAM" id="Phobius"/>
    </source>
</evidence>
<gene>
    <name evidence="5" type="ORF">ACFQ3U_09245</name>
</gene>
<dbReference type="SUPFAM" id="SSF52058">
    <property type="entry name" value="L domain-like"/>
    <property type="match status" value="1"/>
</dbReference>
<organism evidence="5 6">
    <name type="scientific">Leucobacter albus</name>
    <dbReference type="NCBI Taxonomy" id="272210"/>
    <lineage>
        <taxon>Bacteria</taxon>
        <taxon>Bacillati</taxon>
        <taxon>Actinomycetota</taxon>
        <taxon>Actinomycetes</taxon>
        <taxon>Micrococcales</taxon>
        <taxon>Microbacteriaceae</taxon>
        <taxon>Leucobacter</taxon>
    </lineage>
</organism>
<dbReference type="InterPro" id="IPR025875">
    <property type="entry name" value="Leu-rich_rpt_4"/>
</dbReference>
<evidence type="ECO:0000313" key="5">
    <source>
        <dbReference type="EMBL" id="MFD1202077.1"/>
    </source>
</evidence>
<evidence type="ECO:0000256" key="4">
    <source>
        <dbReference type="SAM" id="SignalP"/>
    </source>
</evidence>
<dbReference type="PROSITE" id="PS51318">
    <property type="entry name" value="TAT"/>
    <property type="match status" value="1"/>
</dbReference>
<dbReference type="InterPro" id="IPR050836">
    <property type="entry name" value="SDS22/Internalin_LRR"/>
</dbReference>
<proteinExistence type="predicted"/>
<dbReference type="InterPro" id="IPR003591">
    <property type="entry name" value="Leu-rich_rpt_typical-subtyp"/>
</dbReference>
<keyword evidence="2" id="KW-0677">Repeat</keyword>
<sequence>MTHSNRSAQRAAMRRRILAAVGGLAVGATALSATPAAAAEGPVPDPALRACVNEALRHAPDAPIIEAELATLRTLKCESPDVRDLTGLAGATALTELSVRAGDPYRRCDTAPTLDLEPILGLTQLKSLGIECAGLRQLEPLTAFSHLTELNVNGNGISDLAPLAQLTELETLYLQVNKIDELTPLSSLKRMRVLVLDANEIVNLGPLAELSKLSTLSATDNQISDLSALSNLHGLEDLTLDGNQITDIEPLRELLNLEHLTLLGNKVTDISPIEPLKNMRFAELSMQRIELPEARVGDTITFEVMGIAGDALALTPAHNYKLTTDGIVLLEPGNIELAWSQPFILGSADTGFAGAAYVTAKPRPPVLKWIGIGGAAAAVLGIIVWLRSRATARDRAVVEGAAARSGL</sequence>
<dbReference type="SMART" id="SM00365">
    <property type="entry name" value="LRR_SD22"/>
    <property type="match status" value="5"/>
</dbReference>
<dbReference type="RefSeq" id="WP_343961688.1">
    <property type="nucleotide sequence ID" value="NZ_BAAAKZ010000013.1"/>
</dbReference>
<name>A0ABW3TRP5_9MICO</name>
<dbReference type="InterPro" id="IPR001611">
    <property type="entry name" value="Leu-rich_rpt"/>
</dbReference>
<protein>
    <submittedName>
        <fullName evidence="5">Leucine-rich repeat domain-containing protein</fullName>
    </submittedName>
</protein>
<feature type="transmembrane region" description="Helical" evidence="3">
    <location>
        <begin position="366"/>
        <end position="386"/>
    </location>
</feature>
<dbReference type="SMART" id="SM00369">
    <property type="entry name" value="LRR_TYP"/>
    <property type="match status" value="4"/>
</dbReference>
<dbReference type="PANTHER" id="PTHR46652">
    <property type="entry name" value="LEUCINE-RICH REPEAT AND IQ DOMAIN-CONTAINING PROTEIN 1-RELATED"/>
    <property type="match status" value="1"/>
</dbReference>
<dbReference type="Pfam" id="PF12799">
    <property type="entry name" value="LRR_4"/>
    <property type="match status" value="2"/>
</dbReference>
<dbReference type="Gene3D" id="3.80.10.10">
    <property type="entry name" value="Ribonuclease Inhibitor"/>
    <property type="match status" value="1"/>
</dbReference>
<keyword evidence="3" id="KW-0812">Transmembrane</keyword>
<keyword evidence="4" id="KW-0732">Signal</keyword>
<keyword evidence="3" id="KW-0472">Membrane</keyword>
<dbReference type="PANTHER" id="PTHR46652:SF3">
    <property type="entry name" value="LEUCINE-RICH REPEAT-CONTAINING PROTEIN 9"/>
    <property type="match status" value="1"/>
</dbReference>
<reference evidence="6" key="1">
    <citation type="journal article" date="2019" name="Int. J. Syst. Evol. Microbiol.">
        <title>The Global Catalogue of Microorganisms (GCM) 10K type strain sequencing project: providing services to taxonomists for standard genome sequencing and annotation.</title>
        <authorList>
            <consortium name="The Broad Institute Genomics Platform"/>
            <consortium name="The Broad Institute Genome Sequencing Center for Infectious Disease"/>
            <person name="Wu L."/>
            <person name="Ma J."/>
        </authorList>
    </citation>
    <scope>NUCLEOTIDE SEQUENCE [LARGE SCALE GENOMIC DNA]</scope>
    <source>
        <strain evidence="6">CCUG 50213</strain>
    </source>
</reference>
<dbReference type="InterPro" id="IPR032675">
    <property type="entry name" value="LRR_dom_sf"/>
</dbReference>